<name>A0AAX4PF44_9CHLO</name>
<dbReference type="AlphaFoldDB" id="A0AAX4PF44"/>
<proteinExistence type="predicted"/>
<accession>A0AAX4PF44</accession>
<dbReference type="PANTHER" id="PTHR37736:SF1">
    <property type="entry name" value="GLYCINE-RICH PROTEIN"/>
    <property type="match status" value="1"/>
</dbReference>
<evidence type="ECO:0000256" key="1">
    <source>
        <dbReference type="SAM" id="MobiDB-lite"/>
    </source>
</evidence>
<dbReference type="PANTHER" id="PTHR37736">
    <property type="entry name" value="GLYCINE-RICH PROTEIN"/>
    <property type="match status" value="1"/>
</dbReference>
<evidence type="ECO:0000313" key="2">
    <source>
        <dbReference type="EMBL" id="WZN64554.1"/>
    </source>
</evidence>
<gene>
    <name evidence="2" type="ORF">HKI87_10g61110</name>
</gene>
<organism evidence="2 3">
    <name type="scientific">Chloropicon roscoffensis</name>
    <dbReference type="NCBI Taxonomy" id="1461544"/>
    <lineage>
        <taxon>Eukaryota</taxon>
        <taxon>Viridiplantae</taxon>
        <taxon>Chlorophyta</taxon>
        <taxon>Chloropicophyceae</taxon>
        <taxon>Chloropicales</taxon>
        <taxon>Chloropicaceae</taxon>
        <taxon>Chloropicon</taxon>
    </lineage>
</organism>
<feature type="region of interest" description="Disordered" evidence="1">
    <location>
        <begin position="115"/>
        <end position="136"/>
    </location>
</feature>
<dbReference type="EMBL" id="CP151510">
    <property type="protein sequence ID" value="WZN64554.1"/>
    <property type="molecule type" value="Genomic_DNA"/>
</dbReference>
<feature type="compositionally biased region" description="Polar residues" evidence="1">
    <location>
        <begin position="329"/>
        <end position="349"/>
    </location>
</feature>
<sequence length="393" mass="42765">MSVEKGDMMATAKGAVPPTDDEISRVFKNRLRALRKKVRNVEEIEKKVKEGKSINDQQSSALQLKPVTLSLIEEVERLGKAVDEVSGKASDDGEKELEKAVKEAERWRRRCEKLEKEKKEHQQRARKEKPAAPPSASAAVAAAEAAVERLLKVFYFGRLFDTSTGNTLAHYERAAYLGYDSLLGEDGPGPQVAMTQKHLDGLSAFAYYLSSRPMNQLLSHKQALDQCVAIAKDFVVLGTDKGKRGMEVPLSDGTFCDLQAMLDRVSKTGFYNIVPSFQDFGAAAAVVNKHQQEPAAAGASEAPTQQQQEKQPAAIKEAATAKPQAAPLHQQTNQMNNPPALTEMDSNLVQPAPAGAHPQKKPQGSSKKGGRKWGRKERGPRGGAQPKHAPAAV</sequence>
<keyword evidence="3" id="KW-1185">Reference proteome</keyword>
<feature type="compositionally biased region" description="Basic and acidic residues" evidence="1">
    <location>
        <begin position="115"/>
        <end position="130"/>
    </location>
</feature>
<protein>
    <submittedName>
        <fullName evidence="2">Uncharacterized protein</fullName>
    </submittedName>
</protein>
<dbReference type="Proteomes" id="UP001472866">
    <property type="component" value="Chromosome 10"/>
</dbReference>
<reference evidence="2 3" key="1">
    <citation type="submission" date="2024-03" db="EMBL/GenBank/DDBJ databases">
        <title>Complete genome sequence of the green alga Chloropicon roscoffensis RCC1871.</title>
        <authorList>
            <person name="Lemieux C."/>
            <person name="Pombert J.-F."/>
            <person name="Otis C."/>
            <person name="Turmel M."/>
        </authorList>
    </citation>
    <scope>NUCLEOTIDE SEQUENCE [LARGE SCALE GENOMIC DNA]</scope>
    <source>
        <strain evidence="2 3">RCC1871</strain>
    </source>
</reference>
<evidence type="ECO:0000313" key="3">
    <source>
        <dbReference type="Proteomes" id="UP001472866"/>
    </source>
</evidence>
<feature type="region of interest" description="Disordered" evidence="1">
    <location>
        <begin position="1"/>
        <end position="21"/>
    </location>
</feature>
<feature type="region of interest" description="Disordered" evidence="1">
    <location>
        <begin position="293"/>
        <end position="393"/>
    </location>
</feature>